<sequence length="187" mass="20415">MQPLIRLHHSVFGALDRAGNEILPLLARLAFAATLLGYYWASALTKLGDGPLGLLRPSTGAYAQIFPRQLEAVGYDASQLSVLHWLMVTLGTWAEFLLPAMIVLGLFTRLAALGMIGFVLLQTLTDIYGHGMTDAATIGVWFDRMPDGTLLDQRLFWVVLLAIPVIKGAGTLSLDALLRRRMAPAWA</sequence>
<dbReference type="OrthoDB" id="121744at2"/>
<feature type="transmembrane region" description="Helical" evidence="5">
    <location>
        <begin position="22"/>
        <end position="41"/>
    </location>
</feature>
<evidence type="ECO:0000313" key="7">
    <source>
        <dbReference type="Proteomes" id="UP000294662"/>
    </source>
</evidence>
<gene>
    <name evidence="6" type="ORF">E1B25_16845</name>
</gene>
<dbReference type="AlphaFoldDB" id="A0A4R5EM37"/>
<comment type="subcellular location">
    <subcellularLocation>
        <location evidence="1">Membrane</location>
        <topology evidence="1">Multi-pass membrane protein</topology>
    </subcellularLocation>
</comment>
<accession>A0A4R5EM37</accession>
<dbReference type="InterPro" id="IPR032808">
    <property type="entry name" value="DoxX"/>
</dbReference>
<evidence type="ECO:0000256" key="5">
    <source>
        <dbReference type="SAM" id="Phobius"/>
    </source>
</evidence>
<feature type="transmembrane region" description="Helical" evidence="5">
    <location>
        <begin position="96"/>
        <end position="121"/>
    </location>
</feature>
<dbReference type="RefSeq" id="WP_132830693.1">
    <property type="nucleotide sequence ID" value="NZ_SMFP01000012.1"/>
</dbReference>
<evidence type="ECO:0000256" key="2">
    <source>
        <dbReference type="ARBA" id="ARBA00022692"/>
    </source>
</evidence>
<comment type="caution">
    <text evidence="6">The sequence shown here is derived from an EMBL/GenBank/DDBJ whole genome shotgun (WGS) entry which is preliminary data.</text>
</comment>
<reference evidence="6 7" key="1">
    <citation type="submission" date="2019-03" db="EMBL/GenBank/DDBJ databases">
        <authorList>
            <person name="Zhang S."/>
        </authorList>
    </citation>
    <scope>NUCLEOTIDE SEQUENCE [LARGE SCALE GENOMIC DNA]</scope>
    <source>
        <strain evidence="6 7">S4J41</strain>
    </source>
</reference>
<dbReference type="GO" id="GO:0016020">
    <property type="term" value="C:membrane"/>
    <property type="evidence" value="ECO:0007669"/>
    <property type="project" value="UniProtKB-SubCell"/>
</dbReference>
<dbReference type="Proteomes" id="UP000294662">
    <property type="component" value="Unassembled WGS sequence"/>
</dbReference>
<evidence type="ECO:0000256" key="4">
    <source>
        <dbReference type="ARBA" id="ARBA00023136"/>
    </source>
</evidence>
<evidence type="ECO:0000256" key="3">
    <source>
        <dbReference type="ARBA" id="ARBA00022989"/>
    </source>
</evidence>
<keyword evidence="2 5" id="KW-0812">Transmembrane</keyword>
<keyword evidence="4 5" id="KW-0472">Membrane</keyword>
<name>A0A4R5EM37_9RHOB</name>
<evidence type="ECO:0000313" key="6">
    <source>
        <dbReference type="EMBL" id="TDE35622.1"/>
    </source>
</evidence>
<keyword evidence="7" id="KW-1185">Reference proteome</keyword>
<keyword evidence="3 5" id="KW-1133">Transmembrane helix</keyword>
<dbReference type="Pfam" id="PF07681">
    <property type="entry name" value="DoxX"/>
    <property type="match status" value="1"/>
</dbReference>
<evidence type="ECO:0000256" key="1">
    <source>
        <dbReference type="ARBA" id="ARBA00004141"/>
    </source>
</evidence>
<organism evidence="6 7">
    <name type="scientific">Antarcticimicrobium sediminis</name>
    <dbReference type="NCBI Taxonomy" id="2546227"/>
    <lineage>
        <taxon>Bacteria</taxon>
        <taxon>Pseudomonadati</taxon>
        <taxon>Pseudomonadota</taxon>
        <taxon>Alphaproteobacteria</taxon>
        <taxon>Rhodobacterales</taxon>
        <taxon>Paracoccaceae</taxon>
        <taxon>Antarcticimicrobium</taxon>
    </lineage>
</organism>
<dbReference type="EMBL" id="SMFP01000012">
    <property type="protein sequence ID" value="TDE35622.1"/>
    <property type="molecule type" value="Genomic_DNA"/>
</dbReference>
<feature type="transmembrane region" description="Helical" evidence="5">
    <location>
        <begin position="155"/>
        <end position="178"/>
    </location>
</feature>
<proteinExistence type="predicted"/>
<protein>
    <submittedName>
        <fullName evidence="6">DoxX family protein</fullName>
    </submittedName>
</protein>